<feature type="transmembrane region" description="Helical" evidence="8">
    <location>
        <begin position="263"/>
        <end position="283"/>
    </location>
</feature>
<feature type="transmembrane region" description="Helical" evidence="8">
    <location>
        <begin position="110"/>
        <end position="129"/>
    </location>
</feature>
<keyword evidence="11" id="KW-1185">Reference proteome</keyword>
<evidence type="ECO:0000256" key="3">
    <source>
        <dbReference type="ARBA" id="ARBA00022475"/>
    </source>
</evidence>
<evidence type="ECO:0000313" key="11">
    <source>
        <dbReference type="Proteomes" id="UP000531840"/>
    </source>
</evidence>
<protein>
    <submittedName>
        <fullName evidence="10">PTS transporter subunit IIC</fullName>
    </submittedName>
</protein>
<keyword evidence="4" id="KW-0762">Sugar transport</keyword>
<accession>A0ABX2T338</accession>
<keyword evidence="3" id="KW-1003">Cell membrane</keyword>
<evidence type="ECO:0000256" key="5">
    <source>
        <dbReference type="ARBA" id="ARBA00022692"/>
    </source>
</evidence>
<gene>
    <name evidence="10" type="ORF">HZY85_06795</name>
</gene>
<comment type="caution">
    <text evidence="10">The sequence shown here is derived from an EMBL/GenBank/DDBJ whole genome shotgun (WGS) entry which is preliminary data.</text>
</comment>
<dbReference type="RefSeq" id="WP_179941677.1">
    <property type="nucleotide sequence ID" value="NZ_JACBYF010000016.1"/>
</dbReference>
<feature type="transmembrane region" description="Helical" evidence="8">
    <location>
        <begin position="214"/>
        <end position="235"/>
    </location>
</feature>
<comment type="subcellular location">
    <subcellularLocation>
        <location evidence="1">Cell membrane</location>
        <topology evidence="1">Multi-pass membrane protein</topology>
    </subcellularLocation>
</comment>
<feature type="transmembrane region" description="Helical" evidence="8">
    <location>
        <begin position="135"/>
        <end position="159"/>
    </location>
</feature>
<evidence type="ECO:0000259" key="9">
    <source>
        <dbReference type="Pfam" id="PF13303"/>
    </source>
</evidence>
<evidence type="ECO:0000313" key="10">
    <source>
        <dbReference type="EMBL" id="NYS47894.1"/>
    </source>
</evidence>
<feature type="transmembrane region" description="Helical" evidence="8">
    <location>
        <begin position="180"/>
        <end position="208"/>
    </location>
</feature>
<evidence type="ECO:0000256" key="6">
    <source>
        <dbReference type="ARBA" id="ARBA00022989"/>
    </source>
</evidence>
<keyword evidence="6 8" id="KW-1133">Transmembrane helix</keyword>
<name>A0ABX2T338_9BACL</name>
<sequence length="355" mass="37348">MEEKMSFKNLFNTVLNGMALGIVAGLIANAVLGTLFKYLGTLFLPDVFAILTQAVFLLQFAVPPLIGVAIGMQMKFNPMETAVLSAAILAGSGSIVFNKELKAYTTTPMGDLFNVLLVSLIAVLIITAVRGKFGSLTIIFLPIVGGALPAAIGLVTLPYMKQITKFLADIVLTFTTLQPLLMCMLIAMSFSLFIVTPVSTVAMGIILFSNANHLGAGAAALGVVSAAAVLMLGSIKAKNPKGVSWAILLGAIKLMMPNCARQPLLLVPIMATAAVTGLAGYFFNILGDQTSAGFGIIGLVGPVKAYEMANSGLGAWAFILISYVAVPFVVGFVMDKLFSDVLKLYKKEAYSTDSL</sequence>
<keyword evidence="7 8" id="KW-0472">Membrane</keyword>
<organism evidence="10 11">
    <name type="scientific">Gemelliphila palaticanis</name>
    <dbReference type="NCBI Taxonomy" id="81950"/>
    <lineage>
        <taxon>Bacteria</taxon>
        <taxon>Bacillati</taxon>
        <taxon>Bacillota</taxon>
        <taxon>Bacilli</taxon>
        <taxon>Bacillales</taxon>
        <taxon>Gemellaceae</taxon>
        <taxon>Gemelliphila</taxon>
    </lineage>
</organism>
<evidence type="ECO:0000256" key="4">
    <source>
        <dbReference type="ARBA" id="ARBA00022597"/>
    </source>
</evidence>
<proteinExistence type="predicted"/>
<reference evidence="10 11" key="1">
    <citation type="submission" date="2020-07" db="EMBL/GenBank/DDBJ databases">
        <title>MOT database genomes.</title>
        <authorList>
            <person name="Joseph S."/>
            <person name="Aduse-Opoku J."/>
            <person name="Hashim A."/>
            <person name="Wade W."/>
            <person name="Curtis M."/>
        </authorList>
    </citation>
    <scope>NUCLEOTIDE SEQUENCE [LARGE SCALE GENOMIC DNA]</scope>
    <source>
        <strain evidence="10 11">CIP 106318</strain>
    </source>
</reference>
<evidence type="ECO:0000256" key="7">
    <source>
        <dbReference type="ARBA" id="ARBA00023136"/>
    </source>
</evidence>
<feature type="transmembrane region" description="Helical" evidence="8">
    <location>
        <begin position="14"/>
        <end position="36"/>
    </location>
</feature>
<dbReference type="EMBL" id="JACBYF010000016">
    <property type="protein sequence ID" value="NYS47894.1"/>
    <property type="molecule type" value="Genomic_DNA"/>
</dbReference>
<dbReference type="Pfam" id="PF13303">
    <property type="entry name" value="PTS_EIIC_2"/>
    <property type="match status" value="1"/>
</dbReference>
<feature type="transmembrane region" description="Helical" evidence="8">
    <location>
        <begin position="313"/>
        <end position="334"/>
    </location>
</feature>
<keyword evidence="2" id="KW-0813">Transport</keyword>
<evidence type="ECO:0000256" key="8">
    <source>
        <dbReference type="SAM" id="Phobius"/>
    </source>
</evidence>
<feature type="transmembrane region" description="Helical" evidence="8">
    <location>
        <begin position="48"/>
        <end position="70"/>
    </location>
</feature>
<evidence type="ECO:0000256" key="2">
    <source>
        <dbReference type="ARBA" id="ARBA00022448"/>
    </source>
</evidence>
<dbReference type="InterPro" id="IPR003352">
    <property type="entry name" value="PTS_EIIC"/>
</dbReference>
<keyword evidence="5 8" id="KW-0812">Transmembrane</keyword>
<evidence type="ECO:0000256" key="1">
    <source>
        <dbReference type="ARBA" id="ARBA00004651"/>
    </source>
</evidence>
<dbReference type="Proteomes" id="UP000531840">
    <property type="component" value="Unassembled WGS sequence"/>
</dbReference>
<feature type="domain" description="Phosphotransferase system EIIC" evidence="9">
    <location>
        <begin position="14"/>
        <end position="350"/>
    </location>
</feature>